<sequence length="95" mass="11086">MGCMYCSSTPAPVFVPYIQTESPVLRDTDYEETCSSHINDPIQNEELAVVNKKLEEKCWSRKEEISVLQIELADAKEQLKVEIYTKHRNRFTLLY</sequence>
<gene>
    <name evidence="1" type="ORF">CTI12_AA136410</name>
</gene>
<proteinExistence type="predicted"/>
<dbReference type="Proteomes" id="UP000245207">
    <property type="component" value="Unassembled WGS sequence"/>
</dbReference>
<keyword evidence="2" id="KW-1185">Reference proteome</keyword>
<accession>A0A2U1PMD6</accession>
<dbReference type="AlphaFoldDB" id="A0A2U1PMD6"/>
<dbReference type="EMBL" id="PKPP01000966">
    <property type="protein sequence ID" value="PWA86918.1"/>
    <property type="molecule type" value="Genomic_DNA"/>
</dbReference>
<reference evidence="1 2" key="1">
    <citation type="journal article" date="2018" name="Mol. Plant">
        <title>The genome of Artemisia annua provides insight into the evolution of Asteraceae family and artemisinin biosynthesis.</title>
        <authorList>
            <person name="Shen Q."/>
            <person name="Zhang L."/>
            <person name="Liao Z."/>
            <person name="Wang S."/>
            <person name="Yan T."/>
            <person name="Shi P."/>
            <person name="Liu M."/>
            <person name="Fu X."/>
            <person name="Pan Q."/>
            <person name="Wang Y."/>
            <person name="Lv Z."/>
            <person name="Lu X."/>
            <person name="Zhang F."/>
            <person name="Jiang W."/>
            <person name="Ma Y."/>
            <person name="Chen M."/>
            <person name="Hao X."/>
            <person name="Li L."/>
            <person name="Tang Y."/>
            <person name="Lv G."/>
            <person name="Zhou Y."/>
            <person name="Sun X."/>
            <person name="Brodelius P.E."/>
            <person name="Rose J.K.C."/>
            <person name="Tang K."/>
        </authorList>
    </citation>
    <scope>NUCLEOTIDE SEQUENCE [LARGE SCALE GENOMIC DNA]</scope>
    <source>
        <strain evidence="2">cv. Huhao1</strain>
        <tissue evidence="1">Leaf</tissue>
    </source>
</reference>
<evidence type="ECO:0000313" key="2">
    <source>
        <dbReference type="Proteomes" id="UP000245207"/>
    </source>
</evidence>
<comment type="caution">
    <text evidence="1">The sequence shown here is derived from an EMBL/GenBank/DDBJ whole genome shotgun (WGS) entry which is preliminary data.</text>
</comment>
<name>A0A2U1PMD6_ARTAN</name>
<protein>
    <submittedName>
        <fullName evidence="1">Uncharacterized protein</fullName>
    </submittedName>
</protein>
<organism evidence="1 2">
    <name type="scientific">Artemisia annua</name>
    <name type="common">Sweet wormwood</name>
    <dbReference type="NCBI Taxonomy" id="35608"/>
    <lineage>
        <taxon>Eukaryota</taxon>
        <taxon>Viridiplantae</taxon>
        <taxon>Streptophyta</taxon>
        <taxon>Embryophyta</taxon>
        <taxon>Tracheophyta</taxon>
        <taxon>Spermatophyta</taxon>
        <taxon>Magnoliopsida</taxon>
        <taxon>eudicotyledons</taxon>
        <taxon>Gunneridae</taxon>
        <taxon>Pentapetalae</taxon>
        <taxon>asterids</taxon>
        <taxon>campanulids</taxon>
        <taxon>Asterales</taxon>
        <taxon>Asteraceae</taxon>
        <taxon>Asteroideae</taxon>
        <taxon>Anthemideae</taxon>
        <taxon>Artemisiinae</taxon>
        <taxon>Artemisia</taxon>
    </lineage>
</organism>
<evidence type="ECO:0000313" key="1">
    <source>
        <dbReference type="EMBL" id="PWA86918.1"/>
    </source>
</evidence>